<gene>
    <name evidence="1" type="ORF">CGI_10025090</name>
</gene>
<dbReference type="HOGENOM" id="CLU_1116682_0_0_1"/>
<protein>
    <submittedName>
        <fullName evidence="1">Uncharacterized protein</fullName>
    </submittedName>
</protein>
<dbReference type="InParanoid" id="K1RXE8"/>
<reference evidence="1" key="1">
    <citation type="journal article" date="2012" name="Nature">
        <title>The oyster genome reveals stress adaptation and complexity of shell formation.</title>
        <authorList>
            <person name="Zhang G."/>
            <person name="Fang X."/>
            <person name="Guo X."/>
            <person name="Li L."/>
            <person name="Luo R."/>
            <person name="Xu F."/>
            <person name="Yang P."/>
            <person name="Zhang L."/>
            <person name="Wang X."/>
            <person name="Qi H."/>
            <person name="Xiong Z."/>
            <person name="Que H."/>
            <person name="Xie Y."/>
            <person name="Holland P.W."/>
            <person name="Paps J."/>
            <person name="Zhu Y."/>
            <person name="Wu F."/>
            <person name="Chen Y."/>
            <person name="Wang J."/>
            <person name="Peng C."/>
            <person name="Meng J."/>
            <person name="Yang L."/>
            <person name="Liu J."/>
            <person name="Wen B."/>
            <person name="Zhang N."/>
            <person name="Huang Z."/>
            <person name="Zhu Q."/>
            <person name="Feng Y."/>
            <person name="Mount A."/>
            <person name="Hedgecock D."/>
            <person name="Xu Z."/>
            <person name="Liu Y."/>
            <person name="Domazet-Loso T."/>
            <person name="Du Y."/>
            <person name="Sun X."/>
            <person name="Zhang S."/>
            <person name="Liu B."/>
            <person name="Cheng P."/>
            <person name="Jiang X."/>
            <person name="Li J."/>
            <person name="Fan D."/>
            <person name="Wang W."/>
            <person name="Fu W."/>
            <person name="Wang T."/>
            <person name="Wang B."/>
            <person name="Zhang J."/>
            <person name="Peng Z."/>
            <person name="Li Y."/>
            <person name="Li N."/>
            <person name="Wang J."/>
            <person name="Chen M."/>
            <person name="He Y."/>
            <person name="Tan F."/>
            <person name="Song X."/>
            <person name="Zheng Q."/>
            <person name="Huang R."/>
            <person name="Yang H."/>
            <person name="Du X."/>
            <person name="Chen L."/>
            <person name="Yang M."/>
            <person name="Gaffney P.M."/>
            <person name="Wang S."/>
            <person name="Luo L."/>
            <person name="She Z."/>
            <person name="Ming Y."/>
            <person name="Huang W."/>
            <person name="Zhang S."/>
            <person name="Huang B."/>
            <person name="Zhang Y."/>
            <person name="Qu T."/>
            <person name="Ni P."/>
            <person name="Miao G."/>
            <person name="Wang J."/>
            <person name="Wang Q."/>
            <person name="Steinberg C.E."/>
            <person name="Wang H."/>
            <person name="Li N."/>
            <person name="Qian L."/>
            <person name="Zhang G."/>
            <person name="Li Y."/>
            <person name="Yang H."/>
            <person name="Liu X."/>
            <person name="Wang J."/>
            <person name="Yin Y."/>
            <person name="Wang J."/>
        </authorList>
    </citation>
    <scope>NUCLEOTIDE SEQUENCE [LARGE SCALE GENOMIC DNA]</scope>
    <source>
        <strain evidence="1">05x7-T-G4-1.051#20</strain>
    </source>
</reference>
<organism evidence="1">
    <name type="scientific">Magallana gigas</name>
    <name type="common">Pacific oyster</name>
    <name type="synonym">Crassostrea gigas</name>
    <dbReference type="NCBI Taxonomy" id="29159"/>
    <lineage>
        <taxon>Eukaryota</taxon>
        <taxon>Metazoa</taxon>
        <taxon>Spiralia</taxon>
        <taxon>Lophotrochozoa</taxon>
        <taxon>Mollusca</taxon>
        <taxon>Bivalvia</taxon>
        <taxon>Autobranchia</taxon>
        <taxon>Pteriomorphia</taxon>
        <taxon>Ostreida</taxon>
        <taxon>Ostreoidea</taxon>
        <taxon>Ostreidae</taxon>
        <taxon>Magallana</taxon>
    </lineage>
</organism>
<evidence type="ECO:0000313" key="1">
    <source>
        <dbReference type="EMBL" id="EKC39636.1"/>
    </source>
</evidence>
<proteinExistence type="predicted"/>
<sequence length="249" mass="28183">MCPESISTVSVVSHCPSNAMEWSSAARRKSCNDIGKVQTCTTKSDTFAYHCVLNKEATMLLELCAPVHFMNGYCARFSEVDKRIINDPGLDCTKFDPPCPSRFPSNESYKYQMCYKTAGENVEAHSGFDLQKNESTPIISIVLLAIFACISMILVMIVLLGYKIGWIHFNFPQRNKKDSRDSVARGKNYMYKVRRCVNRCRYPTYGKDCQKACQCIEPNCNFMTGCYVSTDINQSSGYLYTTTTQHNTI</sequence>
<dbReference type="EMBL" id="JH816450">
    <property type="protein sequence ID" value="EKC39636.1"/>
    <property type="molecule type" value="Genomic_DNA"/>
</dbReference>
<dbReference type="AlphaFoldDB" id="K1RXE8"/>
<accession>K1RXE8</accession>
<name>K1RXE8_MAGGI</name>